<protein>
    <submittedName>
        <fullName evidence="1">Uncharacterized protein</fullName>
    </submittedName>
</protein>
<name>A0A517Q392_9PLAN</name>
<proteinExistence type="predicted"/>
<gene>
    <name evidence="1" type="ORF">Enr10x_13940</name>
</gene>
<evidence type="ECO:0000313" key="1">
    <source>
        <dbReference type="EMBL" id="QDT26095.1"/>
    </source>
</evidence>
<reference evidence="1 2" key="1">
    <citation type="submission" date="2019-03" db="EMBL/GenBank/DDBJ databases">
        <title>Deep-cultivation of Planctomycetes and their phenomic and genomic characterization uncovers novel biology.</title>
        <authorList>
            <person name="Wiegand S."/>
            <person name="Jogler M."/>
            <person name="Boedeker C."/>
            <person name="Pinto D."/>
            <person name="Vollmers J."/>
            <person name="Rivas-Marin E."/>
            <person name="Kohn T."/>
            <person name="Peeters S.H."/>
            <person name="Heuer A."/>
            <person name="Rast P."/>
            <person name="Oberbeckmann S."/>
            <person name="Bunk B."/>
            <person name="Jeske O."/>
            <person name="Meyerdierks A."/>
            <person name="Storesund J.E."/>
            <person name="Kallscheuer N."/>
            <person name="Luecker S."/>
            <person name="Lage O.M."/>
            <person name="Pohl T."/>
            <person name="Merkel B.J."/>
            <person name="Hornburger P."/>
            <person name="Mueller R.-W."/>
            <person name="Bruemmer F."/>
            <person name="Labrenz M."/>
            <person name="Spormann A.M."/>
            <person name="Op den Camp H."/>
            <person name="Overmann J."/>
            <person name="Amann R."/>
            <person name="Jetten M.S.M."/>
            <person name="Mascher T."/>
            <person name="Medema M.H."/>
            <person name="Devos D.P."/>
            <person name="Kaster A.-K."/>
            <person name="Ovreas L."/>
            <person name="Rohde M."/>
            <person name="Galperin M.Y."/>
            <person name="Jogler C."/>
        </authorList>
    </citation>
    <scope>NUCLEOTIDE SEQUENCE [LARGE SCALE GENOMIC DNA]</scope>
    <source>
        <strain evidence="1 2">Enr10</strain>
    </source>
</reference>
<keyword evidence="2" id="KW-1185">Reference proteome</keyword>
<accession>A0A517Q392</accession>
<dbReference type="AlphaFoldDB" id="A0A517Q392"/>
<dbReference type="EMBL" id="CP037421">
    <property type="protein sequence ID" value="QDT26095.1"/>
    <property type="molecule type" value="Genomic_DNA"/>
</dbReference>
<sequence>MHHWEVIPLESMGPVQLGMSQEEVRAVLGEPSHTEQACEKWGLSFPDRDCFFRNAFQVSYNQELRVDFIEVSQDRDYIVTYEGLAVHTTPAPELVRAISRRAAFDENYREHPCNYWFPKLYLNLFRSDGESEFFDTVGICTPEFGSK</sequence>
<dbReference type="RefSeq" id="WP_145448507.1">
    <property type="nucleotide sequence ID" value="NZ_CP037421.1"/>
</dbReference>
<organism evidence="1 2">
    <name type="scientific">Gimesia panareensis</name>
    <dbReference type="NCBI Taxonomy" id="2527978"/>
    <lineage>
        <taxon>Bacteria</taxon>
        <taxon>Pseudomonadati</taxon>
        <taxon>Planctomycetota</taxon>
        <taxon>Planctomycetia</taxon>
        <taxon>Planctomycetales</taxon>
        <taxon>Planctomycetaceae</taxon>
        <taxon>Gimesia</taxon>
    </lineage>
</organism>
<evidence type="ECO:0000313" key="2">
    <source>
        <dbReference type="Proteomes" id="UP000315647"/>
    </source>
</evidence>
<dbReference type="Proteomes" id="UP000315647">
    <property type="component" value="Chromosome"/>
</dbReference>